<evidence type="ECO:0000256" key="9">
    <source>
        <dbReference type="ARBA" id="ARBA00023315"/>
    </source>
</evidence>
<keyword evidence="4" id="KW-1000">Mitochondrion outer membrane</keyword>
<evidence type="ECO:0000256" key="12">
    <source>
        <dbReference type="RuleBase" id="RU365062"/>
    </source>
</evidence>
<dbReference type="STRING" id="745531.A0A0C3PE49"/>
<proteinExistence type="inferred from homology"/>
<dbReference type="InterPro" id="IPR002123">
    <property type="entry name" value="Plipid/glycerol_acylTrfase"/>
</dbReference>
<evidence type="ECO:0000259" key="13">
    <source>
        <dbReference type="SMART" id="SM00563"/>
    </source>
</evidence>
<dbReference type="HOGENOM" id="CLU_046747_0_1_1"/>
<gene>
    <name evidence="14" type="ORF">PHLGIDRAFT_31685</name>
</gene>
<evidence type="ECO:0000256" key="7">
    <source>
        <dbReference type="ARBA" id="ARBA00023128"/>
    </source>
</evidence>
<evidence type="ECO:0000256" key="6">
    <source>
        <dbReference type="ARBA" id="ARBA00023098"/>
    </source>
</evidence>
<dbReference type="InterPro" id="IPR000872">
    <property type="entry name" value="Tafazzin"/>
</dbReference>
<keyword evidence="6" id="KW-0443">Lipid metabolism</keyword>
<evidence type="ECO:0000256" key="10">
    <source>
        <dbReference type="ARBA" id="ARBA00024323"/>
    </source>
</evidence>
<evidence type="ECO:0000256" key="8">
    <source>
        <dbReference type="ARBA" id="ARBA00023136"/>
    </source>
</evidence>
<evidence type="ECO:0000313" key="15">
    <source>
        <dbReference type="Proteomes" id="UP000053257"/>
    </source>
</evidence>
<comment type="subcellular location">
    <subcellularLocation>
        <location evidence="1">Mitochondrion inner membrane</location>
        <topology evidence="1">Peripheral membrane protein</topology>
        <orientation evidence="1">Intermembrane side</orientation>
    </subcellularLocation>
    <subcellularLocation>
        <location evidence="10">Mitochondrion outer membrane</location>
        <topology evidence="10">Peripheral membrane protein</topology>
        <orientation evidence="10">Intermembrane side</orientation>
    </subcellularLocation>
</comment>
<dbReference type="GO" id="GO:0047184">
    <property type="term" value="F:1-acylglycerophosphocholine O-acyltransferase activity"/>
    <property type="evidence" value="ECO:0007669"/>
    <property type="project" value="TreeGrafter"/>
</dbReference>
<evidence type="ECO:0000256" key="4">
    <source>
        <dbReference type="ARBA" id="ARBA00022787"/>
    </source>
</evidence>
<dbReference type="Pfam" id="PF01553">
    <property type="entry name" value="Acyltransferase"/>
    <property type="match status" value="1"/>
</dbReference>
<keyword evidence="8" id="KW-0472">Membrane</keyword>
<protein>
    <recommendedName>
        <fullName evidence="12">Tafazzin family protein</fullName>
    </recommendedName>
</protein>
<dbReference type="PANTHER" id="PTHR12497">
    <property type="entry name" value="TAZ PROTEIN TAFAZZIN"/>
    <property type="match status" value="1"/>
</dbReference>
<dbReference type="EMBL" id="KN840604">
    <property type="protein sequence ID" value="KIP03688.1"/>
    <property type="molecule type" value="Genomic_DNA"/>
</dbReference>
<sequence length="292" mass="33054">MSNLVTRLTLGAVGLTCKTFLRSGYCASVTVNGLENIEKALKDERRKNGAGIITISNHISTLDDPVTWGVVPWKWYFTPGMIRWSLGASDIIFINPIFSAFFRKGQVFETFRGSGIYQPAVDSAIERLNQGEWIHLFGEGKIHQPGRYPPLPTPPSDHQYTSHVPDQNQARHSLRLGHEPPLLLRFKWGAGRILMESKEPPIVIPMWLTGFQDLMPEGRSFPWKYLPRRNVHLSVTFGEPISRKALLDSLARYDASQETRSLSIAAQNCELTAVLQREVERLGRRILGRDHL</sequence>
<dbReference type="GO" id="GO:0035965">
    <property type="term" value="P:cardiolipin acyl-chain remodeling"/>
    <property type="evidence" value="ECO:0007669"/>
    <property type="project" value="TreeGrafter"/>
</dbReference>
<dbReference type="GO" id="GO:0007007">
    <property type="term" value="P:inner mitochondrial membrane organization"/>
    <property type="evidence" value="ECO:0007669"/>
    <property type="project" value="TreeGrafter"/>
</dbReference>
<keyword evidence="7" id="KW-0496">Mitochondrion</keyword>
<dbReference type="GO" id="GO:0005743">
    <property type="term" value="C:mitochondrial inner membrane"/>
    <property type="evidence" value="ECO:0007669"/>
    <property type="project" value="UniProtKB-SubCell"/>
</dbReference>
<evidence type="ECO:0000256" key="5">
    <source>
        <dbReference type="ARBA" id="ARBA00022792"/>
    </source>
</evidence>
<evidence type="ECO:0000256" key="3">
    <source>
        <dbReference type="ARBA" id="ARBA00022679"/>
    </source>
</evidence>
<keyword evidence="3" id="KW-0808">Transferase</keyword>
<evidence type="ECO:0000313" key="14">
    <source>
        <dbReference type="EMBL" id="KIP03688.1"/>
    </source>
</evidence>
<evidence type="ECO:0000256" key="2">
    <source>
        <dbReference type="ARBA" id="ARBA00010524"/>
    </source>
</evidence>
<keyword evidence="5" id="KW-0999">Mitochondrion inner membrane</keyword>
<dbReference type="GO" id="GO:0005741">
    <property type="term" value="C:mitochondrial outer membrane"/>
    <property type="evidence" value="ECO:0007669"/>
    <property type="project" value="UniProtKB-SubCell"/>
</dbReference>
<dbReference type="OrthoDB" id="193467at2759"/>
<feature type="domain" description="Phospholipid/glycerol acyltransferase" evidence="13">
    <location>
        <begin position="52"/>
        <end position="211"/>
    </location>
</feature>
<comment type="similarity">
    <text evidence="2 12">Belongs to the taffazin family.</text>
</comment>
<comment type="catalytic activity">
    <reaction evidence="11">
        <text>1'-[1,2-diacyl-sn-glycero-3-phospho],3'-[1-acyl-sn-glycero-3-phospho]-glycerol + a 1,2-diacyl-sn-glycero-3-phosphocholine = a cardiolipin + a 1-acyl-sn-glycero-3-phosphocholine</text>
        <dbReference type="Rhea" id="RHEA:33731"/>
        <dbReference type="ChEBI" id="CHEBI:57643"/>
        <dbReference type="ChEBI" id="CHEBI:58168"/>
        <dbReference type="ChEBI" id="CHEBI:62237"/>
        <dbReference type="ChEBI" id="CHEBI:64743"/>
    </reaction>
    <physiologicalReaction direction="left-to-right" evidence="11">
        <dbReference type="Rhea" id="RHEA:33732"/>
    </physiologicalReaction>
    <physiologicalReaction direction="right-to-left" evidence="11">
        <dbReference type="Rhea" id="RHEA:33733"/>
    </physiologicalReaction>
</comment>
<dbReference type="AlphaFoldDB" id="A0A0C3PE49"/>
<reference evidence="14 15" key="1">
    <citation type="journal article" date="2014" name="PLoS Genet.">
        <title>Analysis of the Phlebiopsis gigantea genome, transcriptome and secretome provides insight into its pioneer colonization strategies of wood.</title>
        <authorList>
            <person name="Hori C."/>
            <person name="Ishida T."/>
            <person name="Igarashi K."/>
            <person name="Samejima M."/>
            <person name="Suzuki H."/>
            <person name="Master E."/>
            <person name="Ferreira P."/>
            <person name="Ruiz-Duenas F.J."/>
            <person name="Held B."/>
            <person name="Canessa P."/>
            <person name="Larrondo L.F."/>
            <person name="Schmoll M."/>
            <person name="Druzhinina I.S."/>
            <person name="Kubicek C.P."/>
            <person name="Gaskell J.A."/>
            <person name="Kersten P."/>
            <person name="St John F."/>
            <person name="Glasner J."/>
            <person name="Sabat G."/>
            <person name="Splinter BonDurant S."/>
            <person name="Syed K."/>
            <person name="Yadav J."/>
            <person name="Mgbeahuruike A.C."/>
            <person name="Kovalchuk A."/>
            <person name="Asiegbu F.O."/>
            <person name="Lackner G."/>
            <person name="Hoffmeister D."/>
            <person name="Rencoret J."/>
            <person name="Gutierrez A."/>
            <person name="Sun H."/>
            <person name="Lindquist E."/>
            <person name="Barry K."/>
            <person name="Riley R."/>
            <person name="Grigoriev I.V."/>
            <person name="Henrissat B."/>
            <person name="Kues U."/>
            <person name="Berka R.M."/>
            <person name="Martinez A.T."/>
            <person name="Covert S.F."/>
            <person name="Blanchette R.A."/>
            <person name="Cullen D."/>
        </authorList>
    </citation>
    <scope>NUCLEOTIDE SEQUENCE [LARGE SCALE GENOMIC DNA]</scope>
    <source>
        <strain evidence="14 15">11061_1 CR5-6</strain>
    </source>
</reference>
<evidence type="ECO:0000256" key="11">
    <source>
        <dbReference type="ARBA" id="ARBA00047906"/>
    </source>
</evidence>
<dbReference type="CDD" id="cd07989">
    <property type="entry name" value="LPLAT_AGPAT-like"/>
    <property type="match status" value="1"/>
</dbReference>
<dbReference type="PRINTS" id="PR00979">
    <property type="entry name" value="TAFAZZIN"/>
</dbReference>
<evidence type="ECO:0000256" key="1">
    <source>
        <dbReference type="ARBA" id="ARBA00004137"/>
    </source>
</evidence>
<dbReference type="PANTHER" id="PTHR12497:SF0">
    <property type="entry name" value="TAFAZZIN"/>
    <property type="match status" value="1"/>
</dbReference>
<accession>A0A0C3PE49</accession>
<keyword evidence="9" id="KW-0012">Acyltransferase</keyword>
<dbReference type="SMART" id="SM00563">
    <property type="entry name" value="PlsC"/>
    <property type="match status" value="1"/>
</dbReference>
<keyword evidence="15" id="KW-1185">Reference proteome</keyword>
<organism evidence="14 15">
    <name type="scientific">Phlebiopsis gigantea (strain 11061_1 CR5-6)</name>
    <name type="common">White-rot fungus</name>
    <name type="synonym">Peniophora gigantea</name>
    <dbReference type="NCBI Taxonomy" id="745531"/>
    <lineage>
        <taxon>Eukaryota</taxon>
        <taxon>Fungi</taxon>
        <taxon>Dikarya</taxon>
        <taxon>Basidiomycota</taxon>
        <taxon>Agaricomycotina</taxon>
        <taxon>Agaricomycetes</taxon>
        <taxon>Polyporales</taxon>
        <taxon>Phanerochaetaceae</taxon>
        <taxon>Phlebiopsis</taxon>
    </lineage>
</organism>
<dbReference type="SUPFAM" id="SSF69593">
    <property type="entry name" value="Glycerol-3-phosphate (1)-acyltransferase"/>
    <property type="match status" value="1"/>
</dbReference>
<dbReference type="Proteomes" id="UP000053257">
    <property type="component" value="Unassembled WGS sequence"/>
</dbReference>
<name>A0A0C3PE49_PHLG1</name>